<dbReference type="AlphaFoldDB" id="A0A848DD75"/>
<name>A0A848DD75_9PSEU</name>
<protein>
    <submittedName>
        <fullName evidence="2">Uncharacterized protein</fullName>
    </submittedName>
</protein>
<keyword evidence="3" id="KW-1185">Reference proteome</keyword>
<dbReference type="RefSeq" id="WP_169410025.1">
    <property type="nucleotide sequence ID" value="NZ_JAAXKZ010000005.1"/>
</dbReference>
<sequence>MGRTLQRLGALVRDVGYGIHAGNAIRHGLPAPEGVRRRPSAPPDRPGHDHEQADVLILYRVRPAGGPQPSA</sequence>
<evidence type="ECO:0000256" key="1">
    <source>
        <dbReference type="SAM" id="MobiDB-lite"/>
    </source>
</evidence>
<dbReference type="EMBL" id="JAAXKZ010000005">
    <property type="protein sequence ID" value="NMH90535.1"/>
    <property type="molecule type" value="Genomic_DNA"/>
</dbReference>
<proteinExistence type="predicted"/>
<comment type="caution">
    <text evidence="2">The sequence shown here is derived from an EMBL/GenBank/DDBJ whole genome shotgun (WGS) entry which is preliminary data.</text>
</comment>
<gene>
    <name evidence="2" type="ORF">HF519_02835</name>
</gene>
<evidence type="ECO:0000313" key="3">
    <source>
        <dbReference type="Proteomes" id="UP000586918"/>
    </source>
</evidence>
<reference evidence="2 3" key="1">
    <citation type="submission" date="2020-04" db="EMBL/GenBank/DDBJ databases">
        <authorList>
            <person name="Klaysubun C."/>
            <person name="Duangmal K."/>
            <person name="Lipun K."/>
        </authorList>
    </citation>
    <scope>NUCLEOTIDE SEQUENCE [LARGE SCALE GENOMIC DNA]</scope>
    <source>
        <strain evidence="2 3">DSM 45300</strain>
    </source>
</reference>
<dbReference type="Proteomes" id="UP000586918">
    <property type="component" value="Unassembled WGS sequence"/>
</dbReference>
<accession>A0A848DD75</accession>
<feature type="region of interest" description="Disordered" evidence="1">
    <location>
        <begin position="25"/>
        <end position="52"/>
    </location>
</feature>
<organism evidence="2 3">
    <name type="scientific">Pseudonocardia bannensis</name>
    <dbReference type="NCBI Taxonomy" id="630973"/>
    <lineage>
        <taxon>Bacteria</taxon>
        <taxon>Bacillati</taxon>
        <taxon>Actinomycetota</taxon>
        <taxon>Actinomycetes</taxon>
        <taxon>Pseudonocardiales</taxon>
        <taxon>Pseudonocardiaceae</taxon>
        <taxon>Pseudonocardia</taxon>
    </lineage>
</organism>
<evidence type="ECO:0000313" key="2">
    <source>
        <dbReference type="EMBL" id="NMH90535.1"/>
    </source>
</evidence>